<feature type="domain" description="Helicase ATP-binding" evidence="12">
    <location>
        <begin position="19"/>
        <end position="408"/>
    </location>
</feature>
<dbReference type="SMART" id="SM00488">
    <property type="entry name" value="DEXDc2"/>
    <property type="match status" value="1"/>
</dbReference>
<evidence type="ECO:0000256" key="5">
    <source>
        <dbReference type="ARBA" id="ARBA00022801"/>
    </source>
</evidence>
<evidence type="ECO:0000256" key="3">
    <source>
        <dbReference type="ARBA" id="ARBA00022723"/>
    </source>
</evidence>
<proteinExistence type="inferred from homology"/>
<evidence type="ECO:0000256" key="10">
    <source>
        <dbReference type="ARBA" id="ARBA00023235"/>
    </source>
</evidence>
<keyword evidence="6" id="KW-0347">Helicase</keyword>
<comment type="caution">
    <text evidence="13">The sequence shown here is derived from an EMBL/GenBank/DDBJ whole genome shotgun (WGS) entry which is preliminary data.</text>
</comment>
<evidence type="ECO:0000256" key="9">
    <source>
        <dbReference type="ARBA" id="ARBA00023014"/>
    </source>
</evidence>
<evidence type="ECO:0000313" key="14">
    <source>
        <dbReference type="Proteomes" id="UP001189429"/>
    </source>
</evidence>
<dbReference type="SUPFAM" id="SSF52540">
    <property type="entry name" value="P-loop containing nucleoside triphosphate hydrolases"/>
    <property type="match status" value="2"/>
</dbReference>
<organism evidence="13 14">
    <name type="scientific">Prorocentrum cordatum</name>
    <dbReference type="NCBI Taxonomy" id="2364126"/>
    <lineage>
        <taxon>Eukaryota</taxon>
        <taxon>Sar</taxon>
        <taxon>Alveolata</taxon>
        <taxon>Dinophyceae</taxon>
        <taxon>Prorocentrales</taxon>
        <taxon>Prorocentraceae</taxon>
        <taxon>Prorocentrum</taxon>
    </lineage>
</organism>
<dbReference type="InterPro" id="IPR010614">
    <property type="entry name" value="RAD3-like_helicase_DEAD"/>
</dbReference>
<dbReference type="InterPro" id="IPR006554">
    <property type="entry name" value="Helicase-like_DEXD_c2"/>
</dbReference>
<evidence type="ECO:0000313" key="13">
    <source>
        <dbReference type="EMBL" id="CAK0837285.1"/>
    </source>
</evidence>
<protein>
    <recommendedName>
        <fullName evidence="12">Helicase ATP-binding domain-containing protein</fullName>
    </recommendedName>
</protein>
<keyword evidence="7" id="KW-0067">ATP-binding</keyword>
<feature type="non-terminal residue" evidence="13">
    <location>
        <position position="1"/>
    </location>
</feature>
<keyword evidence="10" id="KW-0413">Isomerase</keyword>
<evidence type="ECO:0000256" key="8">
    <source>
        <dbReference type="ARBA" id="ARBA00023004"/>
    </source>
</evidence>
<name>A0ABN9SXS2_9DINO</name>
<keyword evidence="14" id="KW-1185">Reference proteome</keyword>
<accession>A0ABN9SXS2</accession>
<evidence type="ECO:0000256" key="2">
    <source>
        <dbReference type="ARBA" id="ARBA00008435"/>
    </source>
</evidence>
<evidence type="ECO:0000256" key="1">
    <source>
        <dbReference type="ARBA" id="ARBA00001966"/>
    </source>
</evidence>
<dbReference type="PROSITE" id="PS51193">
    <property type="entry name" value="HELICASE_ATP_BIND_2"/>
    <property type="match status" value="1"/>
</dbReference>
<evidence type="ECO:0000256" key="7">
    <source>
        <dbReference type="ARBA" id="ARBA00022840"/>
    </source>
</evidence>
<sequence length="805" mass="87272">GVVPAAGTAAARDAAGEEVGEDFGFPLPPYPVQLAFMGQVYRSLESGGVGILESPTGTGKTLSLLCPALAWMRRRERDLLADALVPDDDEGTVEDWARAHRRASAATVAAAHWRRRGMRREERRLRTQRSAALVDTGHRDKARRITPSPHQMPPPLSGGGDEFSLERPPRLTMPEDLDLPDPEGRVMDAAFDYKLQIIFCSRTHTQLAQVLKEISRIQKVALPENLSVVTLGSRTNLCVNETVRTKARGNPAHLRDLCRVATDKGEKVQGGCGLKKRAESMADACLTDLLDIEAMTQRGRLAVGGGCPYYGSRQAVREADVLLVPHASIVNAQTRRKLGIRVEGNVLIVDEAHNLLEGIPKARAATDDLEAYASKYEARLAAENAMRLRQLRQLCLRLHRHLGALKTSSAYTVGGFLLEVGADNFDLPDLNRFLENTELARKVRGYGEAIRVGGAQRPGAASSIYGVAELLAALLGSTSNDRILCQMPEAEGETACIRYLSLDTEARFRELVASARAVVFAGGTLEPRAEFAPLCAGLGAVDKSERFVSNFSGKHVVPEDHIFARYVTHGPGGRALDFRRDARGSREQMDELKSILASVSAATPGGVIFFFPSFDYLGVMAPPAGVRIGGRPVFVESRGHRCAGASSGPPEDTLQAFSAAVRREGSAVLLAVCGAKLSEGIDFRDDLCRLVAVVGLPYPNASDLGLLEKMKFLDGCRARGAAGLSGKEFYAARCMKSVNQCVGRSIRHSRDWAAVLLLDHRYAHAHIHGAVSQWLRERGSAGRFQEVAGELSKFFAERKRSSSAA</sequence>
<feature type="region of interest" description="Disordered" evidence="11">
    <location>
        <begin position="120"/>
        <end position="167"/>
    </location>
</feature>
<comment type="similarity">
    <text evidence="2">Belongs to the DEAD box helicase family. DEAH subfamily. DDX11/CHL1 sub-subfamily.</text>
</comment>
<evidence type="ECO:0000256" key="4">
    <source>
        <dbReference type="ARBA" id="ARBA00022741"/>
    </source>
</evidence>
<comment type="cofactor">
    <cofactor evidence="1">
        <name>[4Fe-4S] cluster</name>
        <dbReference type="ChEBI" id="CHEBI:49883"/>
    </cofactor>
</comment>
<keyword evidence="9" id="KW-0411">Iron-sulfur</keyword>
<evidence type="ECO:0000259" key="12">
    <source>
        <dbReference type="PROSITE" id="PS51193"/>
    </source>
</evidence>
<dbReference type="Gene3D" id="3.40.50.300">
    <property type="entry name" value="P-loop containing nucleotide triphosphate hydrolases"/>
    <property type="match status" value="3"/>
</dbReference>
<reference evidence="13" key="1">
    <citation type="submission" date="2023-10" db="EMBL/GenBank/DDBJ databases">
        <authorList>
            <person name="Chen Y."/>
            <person name="Shah S."/>
            <person name="Dougan E. K."/>
            <person name="Thang M."/>
            <person name="Chan C."/>
        </authorList>
    </citation>
    <scope>NUCLEOTIDE SEQUENCE [LARGE SCALE GENOMIC DNA]</scope>
</reference>
<keyword evidence="5" id="KW-0378">Hydrolase</keyword>
<dbReference type="SMART" id="SM00491">
    <property type="entry name" value="HELICc2"/>
    <property type="match status" value="1"/>
</dbReference>
<keyword evidence="8" id="KW-0408">Iron</keyword>
<dbReference type="InterPro" id="IPR045028">
    <property type="entry name" value="DinG/Rad3-like"/>
</dbReference>
<evidence type="ECO:0000256" key="6">
    <source>
        <dbReference type="ARBA" id="ARBA00022806"/>
    </source>
</evidence>
<dbReference type="Pfam" id="PF06733">
    <property type="entry name" value="DEAD_2"/>
    <property type="match status" value="1"/>
</dbReference>
<keyword evidence="4" id="KW-0547">Nucleotide-binding</keyword>
<dbReference type="Pfam" id="PF13307">
    <property type="entry name" value="Helicase_C_2"/>
    <property type="match status" value="1"/>
</dbReference>
<dbReference type="InterPro" id="IPR027417">
    <property type="entry name" value="P-loop_NTPase"/>
</dbReference>
<dbReference type="InterPro" id="IPR006555">
    <property type="entry name" value="ATP-dep_Helicase_C"/>
</dbReference>
<dbReference type="PANTHER" id="PTHR11472">
    <property type="entry name" value="DNA REPAIR DEAD HELICASE RAD3/XP-D SUBFAMILY MEMBER"/>
    <property type="match status" value="1"/>
</dbReference>
<evidence type="ECO:0000256" key="11">
    <source>
        <dbReference type="SAM" id="MobiDB-lite"/>
    </source>
</evidence>
<dbReference type="PANTHER" id="PTHR11472:SF41">
    <property type="entry name" value="ATP-DEPENDENT DNA HELICASE DDX11-RELATED"/>
    <property type="match status" value="1"/>
</dbReference>
<dbReference type="InterPro" id="IPR014013">
    <property type="entry name" value="Helic_SF1/SF2_ATP-bd_DinG/Rad3"/>
</dbReference>
<gene>
    <name evidence="13" type="ORF">PCOR1329_LOCUS33525</name>
</gene>
<keyword evidence="3" id="KW-0479">Metal-binding</keyword>
<dbReference type="Proteomes" id="UP001189429">
    <property type="component" value="Unassembled WGS sequence"/>
</dbReference>
<dbReference type="EMBL" id="CAUYUJ010014142">
    <property type="protein sequence ID" value="CAK0837285.1"/>
    <property type="molecule type" value="Genomic_DNA"/>
</dbReference>